<dbReference type="Proteomes" id="UP001597045">
    <property type="component" value="Unassembled WGS sequence"/>
</dbReference>
<evidence type="ECO:0000313" key="8">
    <source>
        <dbReference type="Proteomes" id="UP001597045"/>
    </source>
</evidence>
<evidence type="ECO:0000256" key="3">
    <source>
        <dbReference type="ARBA" id="ARBA00022692"/>
    </source>
</evidence>
<sequence length="171" mass="18892">MDTTSLLEHECAEAWPAQVDRSLGGWRMIFTVNVPLAVVCVVWGAVKMPKRHQRTSQRLDVPGIVLFAGMLSALLVFLMNPRIDHWYLLVVMAGLAVGFVLRELRVAEPFLDVRVLAGNVPLLLTYGRTLLTYTISYAFLYGYTQWLEDGRGLSASAAGLALLPMSITGVL</sequence>
<keyword evidence="8" id="KW-1185">Reference proteome</keyword>
<dbReference type="EMBL" id="JBHTIS010000659">
    <property type="protein sequence ID" value="MFD1046452.1"/>
    <property type="molecule type" value="Genomic_DNA"/>
</dbReference>
<feature type="transmembrane region" description="Helical" evidence="6">
    <location>
        <begin position="58"/>
        <end position="79"/>
    </location>
</feature>
<evidence type="ECO:0000256" key="6">
    <source>
        <dbReference type="SAM" id="Phobius"/>
    </source>
</evidence>
<evidence type="ECO:0000256" key="4">
    <source>
        <dbReference type="ARBA" id="ARBA00022989"/>
    </source>
</evidence>
<protein>
    <recommendedName>
        <fullName evidence="9">MFS transporter</fullName>
    </recommendedName>
</protein>
<proteinExistence type="predicted"/>
<feature type="non-terminal residue" evidence="7">
    <location>
        <position position="171"/>
    </location>
</feature>
<comment type="caution">
    <text evidence="7">The sequence shown here is derived from an EMBL/GenBank/DDBJ whole genome shotgun (WGS) entry which is preliminary data.</text>
</comment>
<evidence type="ECO:0000313" key="7">
    <source>
        <dbReference type="EMBL" id="MFD1046452.1"/>
    </source>
</evidence>
<dbReference type="InterPro" id="IPR036259">
    <property type="entry name" value="MFS_trans_sf"/>
</dbReference>
<feature type="transmembrane region" description="Helical" evidence="6">
    <location>
        <begin position="85"/>
        <end position="104"/>
    </location>
</feature>
<dbReference type="PANTHER" id="PTHR23501">
    <property type="entry name" value="MAJOR FACILITATOR SUPERFAMILY"/>
    <property type="match status" value="1"/>
</dbReference>
<feature type="transmembrane region" description="Helical" evidence="6">
    <location>
        <begin position="25"/>
        <end position="46"/>
    </location>
</feature>
<dbReference type="SUPFAM" id="SSF103473">
    <property type="entry name" value="MFS general substrate transporter"/>
    <property type="match status" value="1"/>
</dbReference>
<keyword evidence="2" id="KW-0813">Transport</keyword>
<keyword evidence="4 6" id="KW-1133">Transmembrane helix</keyword>
<gene>
    <name evidence="7" type="ORF">ACFQ1S_13250</name>
</gene>
<organism evidence="7 8">
    <name type="scientific">Kibdelosporangium lantanae</name>
    <dbReference type="NCBI Taxonomy" id="1497396"/>
    <lineage>
        <taxon>Bacteria</taxon>
        <taxon>Bacillati</taxon>
        <taxon>Actinomycetota</taxon>
        <taxon>Actinomycetes</taxon>
        <taxon>Pseudonocardiales</taxon>
        <taxon>Pseudonocardiaceae</taxon>
        <taxon>Kibdelosporangium</taxon>
    </lineage>
</organism>
<evidence type="ECO:0008006" key="9">
    <source>
        <dbReference type="Google" id="ProtNLM"/>
    </source>
</evidence>
<accession>A0ABW3M7W6</accession>
<dbReference type="PANTHER" id="PTHR23501:SF191">
    <property type="entry name" value="VACUOLAR BASIC AMINO ACID TRANSPORTER 4"/>
    <property type="match status" value="1"/>
</dbReference>
<evidence type="ECO:0000256" key="2">
    <source>
        <dbReference type="ARBA" id="ARBA00022448"/>
    </source>
</evidence>
<evidence type="ECO:0000256" key="5">
    <source>
        <dbReference type="ARBA" id="ARBA00023136"/>
    </source>
</evidence>
<comment type="subcellular location">
    <subcellularLocation>
        <location evidence="1">Cell inner membrane</location>
        <topology evidence="1">Multi-pass membrane protein</topology>
    </subcellularLocation>
</comment>
<reference evidence="8" key="1">
    <citation type="journal article" date="2019" name="Int. J. Syst. Evol. Microbiol.">
        <title>The Global Catalogue of Microorganisms (GCM) 10K type strain sequencing project: providing services to taxonomists for standard genome sequencing and annotation.</title>
        <authorList>
            <consortium name="The Broad Institute Genomics Platform"/>
            <consortium name="The Broad Institute Genome Sequencing Center for Infectious Disease"/>
            <person name="Wu L."/>
            <person name="Ma J."/>
        </authorList>
    </citation>
    <scope>NUCLEOTIDE SEQUENCE [LARGE SCALE GENOMIC DNA]</scope>
    <source>
        <strain evidence="8">JCM 31486</strain>
    </source>
</reference>
<evidence type="ECO:0000256" key="1">
    <source>
        <dbReference type="ARBA" id="ARBA00004429"/>
    </source>
</evidence>
<feature type="transmembrane region" description="Helical" evidence="6">
    <location>
        <begin position="116"/>
        <end position="140"/>
    </location>
</feature>
<name>A0ABW3M7W6_9PSEU</name>
<keyword evidence="3 6" id="KW-0812">Transmembrane</keyword>
<keyword evidence="5 6" id="KW-0472">Membrane</keyword>